<accession>H1XP38</accession>
<name>H1XP38_CALAY</name>
<dbReference type="EMBL" id="CM001402">
    <property type="protein sequence ID" value="EHO41030.1"/>
    <property type="molecule type" value="Genomic_DNA"/>
</dbReference>
<evidence type="ECO:0000313" key="2">
    <source>
        <dbReference type="Proteomes" id="UP000004671"/>
    </source>
</evidence>
<organism evidence="1 2">
    <name type="scientific">Caldithrix abyssi DSM 13497</name>
    <dbReference type="NCBI Taxonomy" id="880073"/>
    <lineage>
        <taxon>Bacteria</taxon>
        <taxon>Pseudomonadati</taxon>
        <taxon>Calditrichota</taxon>
        <taxon>Calditrichia</taxon>
        <taxon>Calditrichales</taxon>
        <taxon>Calditrichaceae</taxon>
        <taxon>Caldithrix</taxon>
    </lineage>
</organism>
<dbReference type="PaxDb" id="880073-Calab_1409"/>
<dbReference type="HOGENOM" id="CLU_162083_4_1_0"/>
<sequence length="78" mass="9522">MPTILRDGPYRFFFYSSDGNEPVHVHVERENKITKIWLDPVRVCNNFGFNRSELYKILKLVEQHEEKIKEAWHEFFDH</sequence>
<dbReference type="OrthoDB" id="122670at2"/>
<dbReference type="AlphaFoldDB" id="H1XP38"/>
<dbReference type="Proteomes" id="UP000004671">
    <property type="component" value="Chromosome"/>
</dbReference>
<dbReference type="InParanoid" id="H1XP38"/>
<evidence type="ECO:0008006" key="3">
    <source>
        <dbReference type="Google" id="ProtNLM"/>
    </source>
</evidence>
<dbReference type="Pfam" id="PF13711">
    <property type="entry name" value="DUF4160"/>
    <property type="match status" value="1"/>
</dbReference>
<evidence type="ECO:0000313" key="1">
    <source>
        <dbReference type="EMBL" id="EHO41030.1"/>
    </source>
</evidence>
<dbReference type="InterPro" id="IPR025427">
    <property type="entry name" value="DUF4160"/>
</dbReference>
<dbReference type="RefSeq" id="WP_006928112.1">
    <property type="nucleotide sequence ID" value="NZ_CM001402.1"/>
</dbReference>
<protein>
    <recommendedName>
        <fullName evidence="3">DUF4160 domain-containing protein</fullName>
    </recommendedName>
</protein>
<proteinExistence type="predicted"/>
<dbReference type="eggNOG" id="ENOG5032YQJ">
    <property type="taxonomic scope" value="Bacteria"/>
</dbReference>
<reference evidence="1 2" key="1">
    <citation type="submission" date="2011-09" db="EMBL/GenBank/DDBJ databases">
        <title>The permanent draft genome of Caldithrix abyssi DSM 13497.</title>
        <authorList>
            <consortium name="US DOE Joint Genome Institute (JGI-PGF)"/>
            <person name="Lucas S."/>
            <person name="Han J."/>
            <person name="Lapidus A."/>
            <person name="Bruce D."/>
            <person name="Goodwin L."/>
            <person name="Pitluck S."/>
            <person name="Peters L."/>
            <person name="Kyrpides N."/>
            <person name="Mavromatis K."/>
            <person name="Ivanova N."/>
            <person name="Mikhailova N."/>
            <person name="Chertkov O."/>
            <person name="Detter J.C."/>
            <person name="Tapia R."/>
            <person name="Han C."/>
            <person name="Land M."/>
            <person name="Hauser L."/>
            <person name="Markowitz V."/>
            <person name="Cheng J.-F."/>
            <person name="Hugenholtz P."/>
            <person name="Woyke T."/>
            <person name="Wu D."/>
            <person name="Spring S."/>
            <person name="Brambilla E."/>
            <person name="Klenk H.-P."/>
            <person name="Eisen J.A."/>
        </authorList>
    </citation>
    <scope>NUCLEOTIDE SEQUENCE [LARGE SCALE GENOMIC DNA]</scope>
    <source>
        <strain evidence="1 2">DSM 13497</strain>
    </source>
</reference>
<gene>
    <name evidence="1" type="ORF">Calab_1409</name>
</gene>
<keyword evidence="2" id="KW-1185">Reference proteome</keyword>